<feature type="non-terminal residue" evidence="1">
    <location>
        <position position="1"/>
    </location>
</feature>
<evidence type="ECO:0000313" key="2">
    <source>
        <dbReference type="Proteomes" id="UP000053989"/>
    </source>
</evidence>
<dbReference type="HOGENOM" id="CLU_088645_0_0_1"/>
<dbReference type="InParanoid" id="A0A0C2Z1X4"/>
<proteinExistence type="predicted"/>
<dbReference type="Proteomes" id="UP000053989">
    <property type="component" value="Unassembled WGS sequence"/>
</dbReference>
<sequence length="187" mass="21180">ILEQGYNDLENTLTQLVDKTSLTPQQIMDGWHKSKGQAINGINHWNLYTKYFAKHKAQERRRLAIPANVLITPTTRGQLYNKFKEENGKAWQEVLELHDLLESSEASSQTIVYRQNGSFHVMIPTYPQLEGASVKHGFETALVMCSKVVNEDASLGFIHSTAGAKKFFETRCRADEHAMIGHLKAHV</sequence>
<protein>
    <submittedName>
        <fullName evidence="1">Uncharacterized protein</fullName>
    </submittedName>
</protein>
<dbReference type="OrthoDB" id="2675889at2759"/>
<gene>
    <name evidence="1" type="ORF">SCLCIDRAFT_81937</name>
</gene>
<keyword evidence="2" id="KW-1185">Reference proteome</keyword>
<name>A0A0C2Z1X4_9AGAM</name>
<dbReference type="AlphaFoldDB" id="A0A0C2Z1X4"/>
<reference evidence="1 2" key="1">
    <citation type="submission" date="2014-04" db="EMBL/GenBank/DDBJ databases">
        <authorList>
            <consortium name="DOE Joint Genome Institute"/>
            <person name="Kuo A."/>
            <person name="Kohler A."/>
            <person name="Nagy L.G."/>
            <person name="Floudas D."/>
            <person name="Copeland A."/>
            <person name="Barry K.W."/>
            <person name="Cichocki N."/>
            <person name="Veneault-Fourrey C."/>
            <person name="LaButti K."/>
            <person name="Lindquist E.A."/>
            <person name="Lipzen A."/>
            <person name="Lundell T."/>
            <person name="Morin E."/>
            <person name="Murat C."/>
            <person name="Sun H."/>
            <person name="Tunlid A."/>
            <person name="Henrissat B."/>
            <person name="Grigoriev I.V."/>
            <person name="Hibbett D.S."/>
            <person name="Martin F."/>
            <person name="Nordberg H.P."/>
            <person name="Cantor M.N."/>
            <person name="Hua S.X."/>
        </authorList>
    </citation>
    <scope>NUCLEOTIDE SEQUENCE [LARGE SCALE GENOMIC DNA]</scope>
    <source>
        <strain evidence="1 2">Foug A</strain>
    </source>
</reference>
<reference evidence="2" key="2">
    <citation type="submission" date="2015-01" db="EMBL/GenBank/DDBJ databases">
        <title>Evolutionary Origins and Diversification of the Mycorrhizal Mutualists.</title>
        <authorList>
            <consortium name="DOE Joint Genome Institute"/>
            <consortium name="Mycorrhizal Genomics Consortium"/>
            <person name="Kohler A."/>
            <person name="Kuo A."/>
            <person name="Nagy L.G."/>
            <person name="Floudas D."/>
            <person name="Copeland A."/>
            <person name="Barry K.W."/>
            <person name="Cichocki N."/>
            <person name="Veneault-Fourrey C."/>
            <person name="LaButti K."/>
            <person name="Lindquist E.A."/>
            <person name="Lipzen A."/>
            <person name="Lundell T."/>
            <person name="Morin E."/>
            <person name="Murat C."/>
            <person name="Riley R."/>
            <person name="Ohm R."/>
            <person name="Sun H."/>
            <person name="Tunlid A."/>
            <person name="Henrissat B."/>
            <person name="Grigoriev I.V."/>
            <person name="Hibbett D.S."/>
            <person name="Martin F."/>
        </authorList>
    </citation>
    <scope>NUCLEOTIDE SEQUENCE [LARGE SCALE GENOMIC DNA]</scope>
    <source>
        <strain evidence="2">Foug A</strain>
    </source>
</reference>
<feature type="non-terminal residue" evidence="1">
    <location>
        <position position="187"/>
    </location>
</feature>
<organism evidence="1 2">
    <name type="scientific">Scleroderma citrinum Foug A</name>
    <dbReference type="NCBI Taxonomy" id="1036808"/>
    <lineage>
        <taxon>Eukaryota</taxon>
        <taxon>Fungi</taxon>
        <taxon>Dikarya</taxon>
        <taxon>Basidiomycota</taxon>
        <taxon>Agaricomycotina</taxon>
        <taxon>Agaricomycetes</taxon>
        <taxon>Agaricomycetidae</taxon>
        <taxon>Boletales</taxon>
        <taxon>Sclerodermatineae</taxon>
        <taxon>Sclerodermataceae</taxon>
        <taxon>Scleroderma</taxon>
    </lineage>
</organism>
<evidence type="ECO:0000313" key="1">
    <source>
        <dbReference type="EMBL" id="KIM55833.1"/>
    </source>
</evidence>
<dbReference type="EMBL" id="KN822126">
    <property type="protein sequence ID" value="KIM55833.1"/>
    <property type="molecule type" value="Genomic_DNA"/>
</dbReference>
<accession>A0A0C2Z1X4</accession>